<dbReference type="Pfam" id="PF00664">
    <property type="entry name" value="ABC_membrane"/>
    <property type="match status" value="2"/>
</dbReference>
<keyword evidence="5" id="KW-0547">Nucleotide-binding</keyword>
<dbReference type="PANTHER" id="PTHR24223">
    <property type="entry name" value="ATP-BINDING CASSETTE SUB-FAMILY C"/>
    <property type="match status" value="1"/>
</dbReference>
<dbReference type="EMBL" id="LR899011">
    <property type="protein sequence ID" value="CAD7084951.1"/>
    <property type="molecule type" value="Genomic_DNA"/>
</dbReference>
<evidence type="ECO:0000256" key="8">
    <source>
        <dbReference type="ARBA" id="ARBA00023136"/>
    </source>
</evidence>
<evidence type="ECO:0000256" key="5">
    <source>
        <dbReference type="ARBA" id="ARBA00022741"/>
    </source>
</evidence>
<feature type="transmembrane region" description="Helical" evidence="9">
    <location>
        <begin position="839"/>
        <end position="857"/>
    </location>
</feature>
<keyword evidence="7 9" id="KW-1133">Transmembrane helix</keyword>
<sequence length="1278" mass="144237">MNRNISNHKRKANPVVGANIFSQWTFWWMKDLFRKGYRRPLTQDDLYDNKPTLNSQPLTNKFLKLWNDELAREKPNIFRMLFRAYGALLIIMGVLYCVLETGCKVVQVLSLGELISYFTPGQENISNQMAWVYAVGVVIPLVLKVIVFNPYMLYSYMIGTRMRLGCSGLIYRKILQLSKSSMNDGMSGRAINILSNDLTTFDLTMTYINELFRGPLETILFGYLMYLEIGISAFIGVGFMLLFLPAQGVAARKTASFRQKAAARTDVRVKLMNEILQGIQVIKMYAWEKPFATVIAKVRKCELSAIRGGVYVQAALNSIYMISGVSVFLSLVSYVLLGNALTARKLWPLSITLWAQTYVSAKRAEQFLLGNQSNVNIPKNPDLLTRKHYQNSKEKSVIFENVTANWSGDTTENGILKGLTFRAMSGKLMAVIGPVGAGKSSLLNVVIGELIPQVGTVTINGSISYACQESWVFEGSIQDNIIFTEDFDQDRYHQVIEICALRSDFDLFPYGDQTIVGERGISLSGGQKARVNLARALYKRADIYLLDDPLSAVDTHVGHHIFDKCIKEFLKDKICILVTHQLQFLKNVEHILFMNAGEIQAQGSFEELQIMDGLKFLGTDYAAPTEQTSQADDMNAEATVKESPMKKFEKDNGNDRQEQQATGSVGFGVYKSYFKAMDNCFLFYMILTLFVAARIVLSGVDYFLAEWVNWEQSLTIQNIEVLSATASNGEHQEQRETFVTIYSVMLGLALILFLARTYGFFMMCLRVSLKLHDRLFGRIARATMQFFNINSSGRILNRFSRDIFAIDCNLPNSMLICFGFFMDMTAIITIVAIANYWLLIPAIIIIVVFYIICNIFIRTTRSLKRVESLSRSPIYSHTNQTFQGLTTIRAFGAEETLEKEFHALENIHTSVWYVFLAANRALSLWLDIVCIMYVAVVTFSFLAMEKQFKSGDVGLAIMNSINLVGLCQRGLRQTTEVENYMTSVERVLEYAEVRPETALEIAEAPKLDKAWPENGSIKFINFSMKYAEDKDFILRDLNFSIKGGEKVGIVGRTGAGKSSIIQAIFRLAINHGVIEIDGIDTNQLELHDLRSNISIIPQDPVLFSGTLRYNLDPFGTTDDESIWKVLKDVELKEYVSNLPEGLEYAMSEGGSNFSMGQRQLVCLARAILRNNKILILDEATANVDPETDQFIQKTIRAKFENCTVLTIAHRLHTVMDSDRIVVMDNGRVVEIGHPHILLGQNNGYLRKLVERCCPNTSMALKNIAKNSFERKLSNDNCK</sequence>
<dbReference type="FunFam" id="1.20.1560.10:FF:000014">
    <property type="entry name" value="Multidrug resistance-associated protein member 4"/>
    <property type="match status" value="1"/>
</dbReference>
<dbReference type="PANTHER" id="PTHR24223:SF324">
    <property type="entry name" value="LD17001P"/>
    <property type="match status" value="1"/>
</dbReference>
<dbReference type="SUPFAM" id="SSF90123">
    <property type="entry name" value="ABC transporter transmembrane region"/>
    <property type="match status" value="2"/>
</dbReference>
<feature type="transmembrane region" description="Helical" evidence="9">
    <location>
        <begin position="814"/>
        <end position="833"/>
    </location>
</feature>
<dbReference type="CDD" id="cd18579">
    <property type="entry name" value="ABC_6TM_ABCC_D1"/>
    <property type="match status" value="1"/>
</dbReference>
<dbReference type="SMART" id="SM00382">
    <property type="entry name" value="AAA"/>
    <property type="match status" value="2"/>
</dbReference>
<dbReference type="PROSITE" id="PS50929">
    <property type="entry name" value="ABC_TM1F"/>
    <property type="match status" value="2"/>
</dbReference>
<dbReference type="FunFam" id="1.20.1560.10:FF:000026">
    <property type="entry name" value="Multidrug resistance-associated protein lethal(2)03659"/>
    <property type="match status" value="1"/>
</dbReference>
<feature type="domain" description="ABC transporter" evidence="10">
    <location>
        <begin position="1017"/>
        <end position="1250"/>
    </location>
</feature>
<evidence type="ECO:0000313" key="12">
    <source>
        <dbReference type="EMBL" id="CAD7084951.1"/>
    </source>
</evidence>
<feature type="domain" description="ABC transporter" evidence="10">
    <location>
        <begin position="397"/>
        <end position="621"/>
    </location>
</feature>
<dbReference type="CDD" id="cd03250">
    <property type="entry name" value="ABCC_MRP_domain1"/>
    <property type="match status" value="1"/>
</dbReference>
<feature type="domain" description="ABC transmembrane type-1" evidence="11">
    <location>
        <begin position="686"/>
        <end position="979"/>
    </location>
</feature>
<dbReference type="FunFam" id="3.40.50.300:FF:000163">
    <property type="entry name" value="Multidrug resistance-associated protein member 4"/>
    <property type="match status" value="1"/>
</dbReference>
<keyword evidence="6" id="KW-0067">ATP-binding</keyword>
<dbReference type="GO" id="GO:0016887">
    <property type="term" value="F:ATP hydrolysis activity"/>
    <property type="evidence" value="ECO:0007669"/>
    <property type="project" value="InterPro"/>
</dbReference>
<evidence type="ECO:0000256" key="6">
    <source>
        <dbReference type="ARBA" id="ARBA00022840"/>
    </source>
</evidence>
<evidence type="ECO:0008006" key="14">
    <source>
        <dbReference type="Google" id="ProtNLM"/>
    </source>
</evidence>
<proteinExistence type="predicted"/>
<keyword evidence="13" id="KW-1185">Reference proteome</keyword>
<evidence type="ECO:0000259" key="10">
    <source>
        <dbReference type="PROSITE" id="PS50893"/>
    </source>
</evidence>
<evidence type="ECO:0000256" key="2">
    <source>
        <dbReference type="ARBA" id="ARBA00022448"/>
    </source>
</evidence>
<dbReference type="Gene3D" id="1.20.1560.10">
    <property type="entry name" value="ABC transporter type 1, transmembrane domain"/>
    <property type="match status" value="2"/>
</dbReference>
<reference evidence="12 13" key="1">
    <citation type="submission" date="2020-11" db="EMBL/GenBank/DDBJ databases">
        <authorList>
            <person name="Wallbank WR R."/>
            <person name="Pardo Diaz C."/>
            <person name="Kozak K."/>
            <person name="Martin S."/>
            <person name="Jiggins C."/>
            <person name="Moest M."/>
            <person name="Warren A I."/>
            <person name="Generalovic N T."/>
            <person name="Byers J.R.P. K."/>
            <person name="Montejo-Kovacevich G."/>
            <person name="Yen C E."/>
        </authorList>
    </citation>
    <scope>NUCLEOTIDE SEQUENCE [LARGE SCALE GENOMIC DNA]</scope>
</reference>
<dbReference type="Gene3D" id="3.40.50.300">
    <property type="entry name" value="P-loop containing nucleotide triphosphate hydrolases"/>
    <property type="match status" value="2"/>
</dbReference>
<dbReference type="InParanoid" id="A0A7R8UQ45"/>
<evidence type="ECO:0000259" key="11">
    <source>
        <dbReference type="PROSITE" id="PS50929"/>
    </source>
</evidence>
<gene>
    <name evidence="12" type="ORF">HERILL_LOCUS7821</name>
</gene>
<evidence type="ECO:0000313" key="13">
    <source>
        <dbReference type="Proteomes" id="UP000594454"/>
    </source>
</evidence>
<evidence type="ECO:0000256" key="1">
    <source>
        <dbReference type="ARBA" id="ARBA00004141"/>
    </source>
</evidence>
<keyword evidence="4" id="KW-0677">Repeat</keyword>
<feature type="transmembrane region" description="Helical" evidence="9">
    <location>
        <begin position="924"/>
        <end position="944"/>
    </location>
</feature>
<dbReference type="GO" id="GO:0016020">
    <property type="term" value="C:membrane"/>
    <property type="evidence" value="ECO:0007669"/>
    <property type="project" value="UniProtKB-SubCell"/>
</dbReference>
<organism evidence="12 13">
    <name type="scientific">Hermetia illucens</name>
    <name type="common">Black soldier fly</name>
    <dbReference type="NCBI Taxonomy" id="343691"/>
    <lineage>
        <taxon>Eukaryota</taxon>
        <taxon>Metazoa</taxon>
        <taxon>Ecdysozoa</taxon>
        <taxon>Arthropoda</taxon>
        <taxon>Hexapoda</taxon>
        <taxon>Insecta</taxon>
        <taxon>Pterygota</taxon>
        <taxon>Neoptera</taxon>
        <taxon>Endopterygota</taxon>
        <taxon>Diptera</taxon>
        <taxon>Brachycera</taxon>
        <taxon>Stratiomyomorpha</taxon>
        <taxon>Stratiomyidae</taxon>
        <taxon>Hermetiinae</taxon>
        <taxon>Hermetia</taxon>
    </lineage>
</organism>
<keyword evidence="3 9" id="KW-0812">Transmembrane</keyword>
<dbReference type="InterPro" id="IPR027417">
    <property type="entry name" value="P-loop_NTPase"/>
</dbReference>
<dbReference type="InterPro" id="IPR036640">
    <property type="entry name" value="ABC1_TM_sf"/>
</dbReference>
<dbReference type="CDD" id="cd18580">
    <property type="entry name" value="ABC_6TM_ABCC_D2"/>
    <property type="match status" value="1"/>
</dbReference>
<feature type="domain" description="ABC transmembrane type-1" evidence="11">
    <location>
        <begin position="91"/>
        <end position="343"/>
    </location>
</feature>
<keyword evidence="8 9" id="KW-0472">Membrane</keyword>
<dbReference type="GO" id="GO:0005524">
    <property type="term" value="F:ATP binding"/>
    <property type="evidence" value="ECO:0007669"/>
    <property type="project" value="UniProtKB-KW"/>
</dbReference>
<dbReference type="PROSITE" id="PS00211">
    <property type="entry name" value="ABC_TRANSPORTER_1"/>
    <property type="match status" value="1"/>
</dbReference>
<feature type="transmembrane region" description="Helical" evidence="9">
    <location>
        <begin position="84"/>
        <end position="110"/>
    </location>
</feature>
<protein>
    <recommendedName>
        <fullName evidence="14">Multidrug resistance-associated protein lethal(2)03659</fullName>
    </recommendedName>
</protein>
<dbReference type="GO" id="GO:0140359">
    <property type="term" value="F:ABC-type transporter activity"/>
    <property type="evidence" value="ECO:0007669"/>
    <property type="project" value="InterPro"/>
</dbReference>
<dbReference type="SUPFAM" id="SSF52540">
    <property type="entry name" value="P-loop containing nucleoside triphosphate hydrolases"/>
    <property type="match status" value="2"/>
</dbReference>
<dbReference type="InterPro" id="IPR011527">
    <property type="entry name" value="ABC1_TM_dom"/>
</dbReference>
<dbReference type="FunFam" id="3.40.50.300:FF:000973">
    <property type="entry name" value="Multidrug resistance-associated protein 4"/>
    <property type="match status" value="1"/>
</dbReference>
<dbReference type="InterPro" id="IPR044746">
    <property type="entry name" value="ABCC_6TM_D1"/>
</dbReference>
<dbReference type="AlphaFoldDB" id="A0A7R8UQ45"/>
<dbReference type="Proteomes" id="UP000594454">
    <property type="component" value="Chromosome 3"/>
</dbReference>
<evidence type="ECO:0000256" key="3">
    <source>
        <dbReference type="ARBA" id="ARBA00022692"/>
    </source>
</evidence>
<evidence type="ECO:0000256" key="7">
    <source>
        <dbReference type="ARBA" id="ARBA00022989"/>
    </source>
</evidence>
<comment type="subcellular location">
    <subcellularLocation>
        <location evidence="1">Membrane</location>
        <topology evidence="1">Multi-pass membrane protein</topology>
    </subcellularLocation>
</comment>
<name>A0A7R8UQ45_HERIL</name>
<dbReference type="InterPro" id="IPR003593">
    <property type="entry name" value="AAA+_ATPase"/>
</dbReference>
<dbReference type="PROSITE" id="PS50893">
    <property type="entry name" value="ABC_TRANSPORTER_2"/>
    <property type="match status" value="2"/>
</dbReference>
<feature type="transmembrane region" description="Helical" evidence="9">
    <location>
        <begin position="681"/>
        <end position="704"/>
    </location>
</feature>
<evidence type="ECO:0000256" key="4">
    <source>
        <dbReference type="ARBA" id="ARBA00022737"/>
    </source>
</evidence>
<dbReference type="CDD" id="cd03244">
    <property type="entry name" value="ABCC_MRP_domain2"/>
    <property type="match status" value="1"/>
</dbReference>
<dbReference type="OrthoDB" id="6500128at2759"/>
<feature type="transmembrane region" description="Helical" evidence="9">
    <location>
        <begin position="130"/>
        <end position="154"/>
    </location>
</feature>
<feature type="transmembrane region" description="Helical" evidence="9">
    <location>
        <begin position="741"/>
        <end position="765"/>
    </location>
</feature>
<dbReference type="Pfam" id="PF00005">
    <property type="entry name" value="ABC_tran"/>
    <property type="match status" value="2"/>
</dbReference>
<evidence type="ECO:0000256" key="9">
    <source>
        <dbReference type="SAM" id="Phobius"/>
    </source>
</evidence>
<dbReference type="InterPro" id="IPR044726">
    <property type="entry name" value="ABCC_6TM_D2"/>
</dbReference>
<dbReference type="InterPro" id="IPR017871">
    <property type="entry name" value="ABC_transporter-like_CS"/>
</dbReference>
<feature type="transmembrane region" description="Helical" evidence="9">
    <location>
        <begin position="319"/>
        <end position="337"/>
    </location>
</feature>
<keyword evidence="2" id="KW-0813">Transport</keyword>
<feature type="transmembrane region" description="Helical" evidence="9">
    <location>
        <begin position="223"/>
        <end position="244"/>
    </location>
</feature>
<dbReference type="InterPro" id="IPR050173">
    <property type="entry name" value="ABC_transporter_C-like"/>
</dbReference>
<dbReference type="InterPro" id="IPR003439">
    <property type="entry name" value="ABC_transporter-like_ATP-bd"/>
</dbReference>
<accession>A0A7R8UQ45</accession>